<proteinExistence type="predicted"/>
<dbReference type="AlphaFoldDB" id="A0A160NYA3"/>
<name>A0A160NYA3_STRLU</name>
<sequence length="116" mass="12841">MKDADDPPPHPEEFATGHATCELGETHDGDHAEFLWFTEKSFAATWLRWSDADTHTIVTLPCCTALTTTGDGCGLYADHPSDHSWAVTDPTREALRADLMAHPERFGLPPDYFNPS</sequence>
<evidence type="ECO:0000313" key="2">
    <source>
        <dbReference type="Proteomes" id="UP000217676"/>
    </source>
</evidence>
<evidence type="ECO:0000313" key="1">
    <source>
        <dbReference type="EMBL" id="BAU83095.1"/>
    </source>
</evidence>
<dbReference type="KEGG" id="slau:SLA_2162"/>
<dbReference type="EMBL" id="AP017424">
    <property type="protein sequence ID" value="BAU83095.1"/>
    <property type="molecule type" value="Genomic_DNA"/>
</dbReference>
<gene>
    <name evidence="1" type="ORF">SLA_2162</name>
</gene>
<organism evidence="1 2">
    <name type="scientific">Streptomyces laurentii</name>
    <dbReference type="NCBI Taxonomy" id="39478"/>
    <lineage>
        <taxon>Bacteria</taxon>
        <taxon>Bacillati</taxon>
        <taxon>Actinomycetota</taxon>
        <taxon>Actinomycetes</taxon>
        <taxon>Kitasatosporales</taxon>
        <taxon>Streptomycetaceae</taxon>
        <taxon>Streptomyces</taxon>
    </lineage>
</organism>
<reference evidence="1 2" key="1">
    <citation type="journal article" date="2016" name="Genome Announc.">
        <title>Complete Genome Sequence of Thiostrepton-Producing Streptomyces laurentii ATCC 31255.</title>
        <authorList>
            <person name="Doi K."/>
            <person name="Fujino Y."/>
            <person name="Nagayoshi Y."/>
            <person name="Ohshima T."/>
            <person name="Ogata S."/>
        </authorList>
    </citation>
    <scope>NUCLEOTIDE SEQUENCE [LARGE SCALE GENOMIC DNA]</scope>
    <source>
        <strain evidence="1 2">ATCC 31255</strain>
    </source>
</reference>
<keyword evidence="2" id="KW-1185">Reference proteome</keyword>
<accession>A0A160NYA3</accession>
<dbReference type="Proteomes" id="UP000217676">
    <property type="component" value="Chromosome"/>
</dbReference>
<protein>
    <submittedName>
        <fullName evidence="1">Uncharacterized protein</fullName>
    </submittedName>
</protein>